<dbReference type="EMBL" id="JAYRBN010000061">
    <property type="protein sequence ID" value="KAL2739896.1"/>
    <property type="molecule type" value="Genomic_DNA"/>
</dbReference>
<accession>A0ABD2C4C5</accession>
<evidence type="ECO:0000313" key="2">
    <source>
        <dbReference type="Proteomes" id="UP001607303"/>
    </source>
</evidence>
<organism evidence="1 2">
    <name type="scientific">Vespula maculifrons</name>
    <name type="common">Eastern yellow jacket</name>
    <name type="synonym">Wasp</name>
    <dbReference type="NCBI Taxonomy" id="7453"/>
    <lineage>
        <taxon>Eukaryota</taxon>
        <taxon>Metazoa</taxon>
        <taxon>Ecdysozoa</taxon>
        <taxon>Arthropoda</taxon>
        <taxon>Hexapoda</taxon>
        <taxon>Insecta</taxon>
        <taxon>Pterygota</taxon>
        <taxon>Neoptera</taxon>
        <taxon>Endopterygota</taxon>
        <taxon>Hymenoptera</taxon>
        <taxon>Apocrita</taxon>
        <taxon>Aculeata</taxon>
        <taxon>Vespoidea</taxon>
        <taxon>Vespidae</taxon>
        <taxon>Vespinae</taxon>
        <taxon>Vespula</taxon>
    </lineage>
</organism>
<dbReference type="AlphaFoldDB" id="A0ABD2C4C5"/>
<reference evidence="1 2" key="1">
    <citation type="journal article" date="2024" name="Ann. Entomol. Soc. Am.">
        <title>Genomic analyses of the southern and eastern yellowjacket wasps (Hymenoptera: Vespidae) reveal evolutionary signatures of social life.</title>
        <authorList>
            <person name="Catto M.A."/>
            <person name="Caine P.B."/>
            <person name="Orr S.E."/>
            <person name="Hunt B.G."/>
            <person name="Goodisman M.A.D."/>
        </authorList>
    </citation>
    <scope>NUCLEOTIDE SEQUENCE [LARGE SCALE GENOMIC DNA]</scope>
    <source>
        <strain evidence="1">232</strain>
        <tissue evidence="1">Head and thorax</tissue>
    </source>
</reference>
<dbReference type="Proteomes" id="UP001607303">
    <property type="component" value="Unassembled WGS sequence"/>
</dbReference>
<keyword evidence="2" id="KW-1185">Reference proteome</keyword>
<comment type="caution">
    <text evidence="1">The sequence shown here is derived from an EMBL/GenBank/DDBJ whole genome shotgun (WGS) entry which is preliminary data.</text>
</comment>
<evidence type="ECO:0000313" key="1">
    <source>
        <dbReference type="EMBL" id="KAL2739896.1"/>
    </source>
</evidence>
<name>A0ABD2C4C5_VESMC</name>
<gene>
    <name evidence="1" type="ORF">V1477_011285</name>
</gene>
<proteinExistence type="predicted"/>
<sequence length="133" mass="15286">MVGYIHELRGKLGKDHEGRPWLCLEGEETFYDASNARNAPVSTFEVRRRNPLHFSPNPFSVTTELRSMKLLIEIDVACRYDDDCDDKKRGEKEENDKDTPFVIINRDVLNSVYTSIRGIAIEIRNISVVSLDL</sequence>
<protein>
    <submittedName>
        <fullName evidence="1">Uncharacterized protein</fullName>
    </submittedName>
</protein>